<evidence type="ECO:0000259" key="10">
    <source>
        <dbReference type="Pfam" id="PF00324"/>
    </source>
</evidence>
<dbReference type="Gene3D" id="1.20.1740.10">
    <property type="entry name" value="Amino acid/polyamine transporter I"/>
    <property type="match status" value="1"/>
</dbReference>
<accession>A0AB34WXI9</accession>
<keyword evidence="6" id="KW-0029">Amino-acid transport</keyword>
<protein>
    <submittedName>
        <fullName evidence="12">Amino acid permease</fullName>
    </submittedName>
    <submittedName>
        <fullName evidence="11">Proline-specific permease ProY</fullName>
    </submittedName>
</protein>
<feature type="domain" description="Amino acid permease/ SLC12A" evidence="10">
    <location>
        <begin position="30"/>
        <end position="462"/>
    </location>
</feature>
<evidence type="ECO:0000256" key="1">
    <source>
        <dbReference type="ARBA" id="ARBA00004651"/>
    </source>
</evidence>
<evidence type="ECO:0000256" key="2">
    <source>
        <dbReference type="ARBA" id="ARBA00008583"/>
    </source>
</evidence>
<keyword evidence="14" id="KW-1185">Reference proteome</keyword>
<feature type="transmembrane region" description="Helical" evidence="9">
    <location>
        <begin position="448"/>
        <end position="468"/>
    </location>
</feature>
<dbReference type="GO" id="GO:0005886">
    <property type="term" value="C:plasma membrane"/>
    <property type="evidence" value="ECO:0007669"/>
    <property type="project" value="UniProtKB-SubCell"/>
</dbReference>
<feature type="transmembrane region" description="Helical" evidence="9">
    <location>
        <begin position="141"/>
        <end position="162"/>
    </location>
</feature>
<feature type="transmembrane region" description="Helical" evidence="9">
    <location>
        <begin position="214"/>
        <end position="233"/>
    </location>
</feature>
<evidence type="ECO:0000256" key="6">
    <source>
        <dbReference type="ARBA" id="ARBA00022970"/>
    </source>
</evidence>
<dbReference type="GeneID" id="78353311"/>
<dbReference type="Proteomes" id="UP000070572">
    <property type="component" value="Unassembled WGS sequence"/>
</dbReference>
<dbReference type="FunFam" id="1.20.1740.10:FF:000001">
    <property type="entry name" value="Amino acid permease"/>
    <property type="match status" value="1"/>
</dbReference>
<keyword evidence="5 9" id="KW-0812">Transmembrane</keyword>
<dbReference type="PIRSF" id="PIRSF006060">
    <property type="entry name" value="AA_transporter"/>
    <property type="match status" value="1"/>
</dbReference>
<keyword evidence="8 9" id="KW-0472">Membrane</keyword>
<evidence type="ECO:0000313" key="12">
    <source>
        <dbReference type="EMBL" id="PMB89316.1"/>
    </source>
</evidence>
<dbReference type="EMBL" id="LSDN01000023">
    <property type="protein sequence ID" value="KXB79656.1"/>
    <property type="molecule type" value="Genomic_DNA"/>
</dbReference>
<evidence type="ECO:0000256" key="8">
    <source>
        <dbReference type="ARBA" id="ARBA00023136"/>
    </source>
</evidence>
<feature type="transmembrane region" description="Helical" evidence="9">
    <location>
        <begin position="350"/>
        <end position="369"/>
    </location>
</feature>
<reference evidence="11 13" key="1">
    <citation type="submission" date="2016-01" db="EMBL/GenBank/DDBJ databases">
        <authorList>
            <person name="Mitreva M."/>
            <person name="Pepin K.H."/>
            <person name="Mihindukulasuriya K.A."/>
            <person name="Fulton R."/>
            <person name="Fronick C."/>
            <person name="O'Laughlin M."/>
            <person name="Miner T."/>
            <person name="Herter B."/>
            <person name="Rosa B.A."/>
            <person name="Cordes M."/>
            <person name="Tomlinson C."/>
            <person name="Wollam A."/>
            <person name="Palsikar V.B."/>
            <person name="Mardis E.R."/>
            <person name="Wilson R.K."/>
        </authorList>
    </citation>
    <scope>NUCLEOTIDE SEQUENCE [LARGE SCALE GENOMIC DNA]</scope>
    <source>
        <strain evidence="11 13">DNF00696</strain>
    </source>
</reference>
<reference evidence="12 14" key="2">
    <citation type="submission" date="2017-09" db="EMBL/GenBank/DDBJ databases">
        <title>Bacterial strain isolated from the female urinary microbiota.</title>
        <authorList>
            <person name="Thomas-White K."/>
            <person name="Kumar N."/>
            <person name="Forster S."/>
            <person name="Putonti C."/>
            <person name="Lawley T."/>
            <person name="Wolfe A.J."/>
        </authorList>
    </citation>
    <scope>NUCLEOTIDE SEQUENCE [LARGE SCALE GENOMIC DNA]</scope>
    <source>
        <strain evidence="12 14">UMB0744</strain>
    </source>
</reference>
<feature type="transmembrane region" description="Helical" evidence="9">
    <location>
        <begin position="174"/>
        <end position="194"/>
    </location>
</feature>
<dbReference type="AlphaFoldDB" id="A0AB34WXI9"/>
<dbReference type="Proteomes" id="UP000243201">
    <property type="component" value="Unassembled WGS sequence"/>
</dbReference>
<feature type="transmembrane region" description="Helical" evidence="9">
    <location>
        <begin position="103"/>
        <end position="129"/>
    </location>
</feature>
<evidence type="ECO:0000313" key="11">
    <source>
        <dbReference type="EMBL" id="KXB79656.1"/>
    </source>
</evidence>
<keyword evidence="3" id="KW-0813">Transport</keyword>
<dbReference type="PANTHER" id="PTHR43495">
    <property type="entry name" value="GABA PERMEASE"/>
    <property type="match status" value="1"/>
</dbReference>
<comment type="subcellular location">
    <subcellularLocation>
        <location evidence="1">Cell membrane</location>
        <topology evidence="1">Multi-pass membrane protein</topology>
    </subcellularLocation>
</comment>
<feature type="transmembrane region" description="Helical" evidence="9">
    <location>
        <begin position="260"/>
        <end position="279"/>
    </location>
</feature>
<name>A0AB34WXI9_9ACTO</name>
<dbReference type="GO" id="GO:0055085">
    <property type="term" value="P:transmembrane transport"/>
    <property type="evidence" value="ECO:0007669"/>
    <property type="project" value="InterPro"/>
</dbReference>
<evidence type="ECO:0000256" key="7">
    <source>
        <dbReference type="ARBA" id="ARBA00022989"/>
    </source>
</evidence>
<proteinExistence type="inferred from homology"/>
<keyword evidence="4" id="KW-1003">Cell membrane</keyword>
<dbReference type="RefSeq" id="WP_022864790.1">
    <property type="nucleotide sequence ID" value="NZ_CAUPGC010000003.1"/>
</dbReference>
<evidence type="ECO:0000256" key="3">
    <source>
        <dbReference type="ARBA" id="ARBA00022448"/>
    </source>
</evidence>
<dbReference type="EMBL" id="PNGC01000002">
    <property type="protein sequence ID" value="PMB89316.1"/>
    <property type="molecule type" value="Genomic_DNA"/>
</dbReference>
<keyword evidence="7 9" id="KW-1133">Transmembrane helix</keyword>
<sequence length="491" mass="52972">MSETQPSAAGIATHRDKSDVGYRRALKSRHMRMIALGGAIGSGLFFGASGRISEGGPSVAIVYAICGAVAYMMLRALAELSLYRPSSGGFISHAREFMGERGAYFTGWFAFITYSSALMADITAIANYMHYWEIFRVIPQWGWAFIALALMVIVNLASVKFFGEFEFWFAMIKVAAIVVFMILAIIVLILGINLTVGGQVYHPGAGAITNHGGLFPKGAFTMVTMSLGVLFAYGGTEYLGAAAGEAEDPQKEMPRAVNSMMWRILLFYVGCIALFTLLLPHNVYNKNESPFVTFFTAIGIPAAGTIMNIVVMLAAASAINAELYTCGRGLRSLAVSGSAPRFLAGMNRNAVPYAAIVAAGTVGMVGVIINMIHPSEAFDVIAYMAGIGICSMWGSVMISNILFVRYCRRTGLERPKFHVPWAPYTNYVVLAVFASMIVLMWFEGGLGPAAIIAFASVTVVLALAWLVVRNHVDHDMFTAYAPAETEASDSQ</sequence>
<dbReference type="PANTHER" id="PTHR43495:SF1">
    <property type="entry name" value="L-ASPARAGINE PERMEASE"/>
    <property type="match status" value="1"/>
</dbReference>
<evidence type="ECO:0000313" key="14">
    <source>
        <dbReference type="Proteomes" id="UP000243201"/>
    </source>
</evidence>
<evidence type="ECO:0000256" key="4">
    <source>
        <dbReference type="ARBA" id="ARBA00022475"/>
    </source>
</evidence>
<evidence type="ECO:0000256" key="5">
    <source>
        <dbReference type="ARBA" id="ARBA00022692"/>
    </source>
</evidence>
<feature type="transmembrane region" description="Helical" evidence="9">
    <location>
        <begin position="291"/>
        <end position="315"/>
    </location>
</feature>
<dbReference type="Pfam" id="PF00324">
    <property type="entry name" value="AA_permease"/>
    <property type="match status" value="1"/>
</dbReference>
<evidence type="ECO:0000313" key="13">
    <source>
        <dbReference type="Proteomes" id="UP000070572"/>
    </source>
</evidence>
<feature type="transmembrane region" description="Helical" evidence="9">
    <location>
        <begin position="59"/>
        <end position="82"/>
    </location>
</feature>
<feature type="transmembrane region" description="Helical" evidence="9">
    <location>
        <begin position="424"/>
        <end position="442"/>
    </location>
</feature>
<dbReference type="GO" id="GO:0006865">
    <property type="term" value="P:amino acid transport"/>
    <property type="evidence" value="ECO:0007669"/>
    <property type="project" value="UniProtKB-KW"/>
</dbReference>
<feature type="transmembrane region" description="Helical" evidence="9">
    <location>
        <begin position="33"/>
        <end position="53"/>
    </location>
</feature>
<feature type="transmembrane region" description="Helical" evidence="9">
    <location>
        <begin position="381"/>
        <end position="403"/>
    </location>
</feature>
<comment type="similarity">
    <text evidence="2">Belongs to the amino acid-polyamine-organocation (APC) superfamily. Amino acid transporter (AAT) (TC 2.A.3.1) family.</text>
</comment>
<dbReference type="InterPro" id="IPR004840">
    <property type="entry name" value="Amino_acid_permease_CS"/>
</dbReference>
<dbReference type="InterPro" id="IPR004841">
    <property type="entry name" value="AA-permease/SLC12A_dom"/>
</dbReference>
<comment type="caution">
    <text evidence="11">The sequence shown here is derived from an EMBL/GenBank/DDBJ whole genome shotgun (WGS) entry which is preliminary data.</text>
</comment>
<gene>
    <name evidence="12" type="ORF">CJ240_06005</name>
    <name evidence="11" type="ORF">HMPREF1862_01692</name>
</gene>
<dbReference type="PROSITE" id="PS00218">
    <property type="entry name" value="AMINO_ACID_PERMEASE_1"/>
    <property type="match status" value="1"/>
</dbReference>
<organism evidence="11 13">
    <name type="scientific">Varibaculum cambriense</name>
    <dbReference type="NCBI Taxonomy" id="184870"/>
    <lineage>
        <taxon>Bacteria</taxon>
        <taxon>Bacillati</taxon>
        <taxon>Actinomycetota</taxon>
        <taxon>Actinomycetes</taxon>
        <taxon>Actinomycetales</taxon>
        <taxon>Actinomycetaceae</taxon>
        <taxon>Varibaculum</taxon>
    </lineage>
</organism>
<evidence type="ECO:0000256" key="9">
    <source>
        <dbReference type="SAM" id="Phobius"/>
    </source>
</evidence>